<accession>A0A0J1CHQ5</accession>
<proteinExistence type="predicted"/>
<dbReference type="OrthoDB" id="8852350at2"/>
<dbReference type="AlphaFoldDB" id="A0A0J1CHQ5"/>
<gene>
    <name evidence="1" type="ORF">EOS_42340</name>
</gene>
<evidence type="ECO:0000313" key="2">
    <source>
        <dbReference type="Proteomes" id="UP000035963"/>
    </source>
</evidence>
<comment type="caution">
    <text evidence="1">The sequence shown here is derived from an EMBL/GenBank/DDBJ whole genome shotgun (WGS) entry which is preliminary data.</text>
</comment>
<keyword evidence="2" id="KW-1185">Reference proteome</keyword>
<dbReference type="Pfam" id="PF13665">
    <property type="entry name" value="Tox-PAAR-like"/>
    <property type="match status" value="1"/>
</dbReference>
<organism evidence="1 2">
    <name type="scientific">Caballeronia mineralivorans PML1(12)</name>
    <dbReference type="NCBI Taxonomy" id="908627"/>
    <lineage>
        <taxon>Bacteria</taxon>
        <taxon>Pseudomonadati</taxon>
        <taxon>Pseudomonadota</taxon>
        <taxon>Betaproteobacteria</taxon>
        <taxon>Burkholderiales</taxon>
        <taxon>Burkholderiaceae</taxon>
        <taxon>Caballeronia</taxon>
    </lineage>
</organism>
<sequence length="118" mass="12473">MASNVIARQDGNWKIVSMMPDVCKTPIGSSTPPVPYPVTSDLGGSAQTSTNVRVNGKPVVVFDASYAPATQGDAAGKANGVKSNTVGAKCWPQEKSSTVRVQGKYVVRHGDMFWMNGE</sequence>
<reference evidence="1 2" key="1">
    <citation type="journal article" date="2015" name="Genome Announc.">
        <title>Draft Genome Sequence of Burkholderia sp. Strain PML1(12), an Ectomycorrhizosphere-Inhabiting Bacterium with Effective Mineral-Weathering Ability.</title>
        <authorList>
            <person name="Uroz S."/>
            <person name="Oger P."/>
        </authorList>
    </citation>
    <scope>NUCLEOTIDE SEQUENCE [LARGE SCALE GENOMIC DNA]</scope>
    <source>
        <strain evidence="2">PML1(12)</strain>
    </source>
</reference>
<name>A0A0J1CHQ5_9BURK</name>
<protein>
    <submittedName>
        <fullName evidence="1">Type IV secretion protein Rhs</fullName>
    </submittedName>
</protein>
<dbReference type="EMBL" id="AEJF01000261">
    <property type="protein sequence ID" value="KLU20260.1"/>
    <property type="molecule type" value="Genomic_DNA"/>
</dbReference>
<dbReference type="RefSeq" id="WP_047898225.1">
    <property type="nucleotide sequence ID" value="NZ_AEJF01000261.1"/>
</dbReference>
<dbReference type="Proteomes" id="UP000035963">
    <property type="component" value="Unassembled WGS sequence"/>
</dbReference>
<evidence type="ECO:0000313" key="1">
    <source>
        <dbReference type="EMBL" id="KLU20260.1"/>
    </source>
</evidence>
<dbReference type="PATRIC" id="fig|908627.4.peg.9517"/>